<sequence length="188" mass="21128">MRGPADALGPGNRRTPLRHPPPTQRLDARRLTAVGTVAAVPQTRVPPRWIVRLAWAVHRAVYRLTRGRLGLWRPRNGRWGAMRLTTRGRRSGRPRSVILAYQEDGPNLVALAMNGWSDGEPAWWLNLRTDPDAHVELAGGSRPVRARAALGAERDRLWDRWRAMNPDLDDFAALRSTPTTVVLLEPLP</sequence>
<keyword evidence="5" id="KW-1185">Reference proteome</keyword>
<dbReference type="PANTHER" id="PTHR39428:SF3">
    <property type="entry name" value="DEAZAFLAVIN-DEPENDENT NITROREDUCTASE"/>
    <property type="match status" value="1"/>
</dbReference>
<comment type="caution">
    <text evidence="4">The sequence shown here is derived from an EMBL/GenBank/DDBJ whole genome shotgun (WGS) entry which is preliminary data.</text>
</comment>
<evidence type="ECO:0000313" key="4">
    <source>
        <dbReference type="EMBL" id="MBG0565820.1"/>
    </source>
</evidence>
<comment type="catalytic activity">
    <reaction evidence="2">
        <text>oxidized coenzyme F420-(gamma-L-Glu)(n) + a quinol + H(+) = reduced coenzyme F420-(gamma-L-Glu)(n) + a quinone</text>
        <dbReference type="Rhea" id="RHEA:39663"/>
        <dbReference type="Rhea" id="RHEA-COMP:12939"/>
        <dbReference type="Rhea" id="RHEA-COMP:14378"/>
        <dbReference type="ChEBI" id="CHEBI:15378"/>
        <dbReference type="ChEBI" id="CHEBI:24646"/>
        <dbReference type="ChEBI" id="CHEBI:132124"/>
        <dbReference type="ChEBI" id="CHEBI:133980"/>
        <dbReference type="ChEBI" id="CHEBI:139511"/>
    </reaction>
</comment>
<dbReference type="Pfam" id="PF04075">
    <property type="entry name" value="F420H2_quin_red"/>
    <property type="match status" value="1"/>
</dbReference>
<dbReference type="Proteomes" id="UP000598146">
    <property type="component" value="Unassembled WGS sequence"/>
</dbReference>
<accession>A0A931C9D3</accession>
<dbReference type="PANTHER" id="PTHR39428">
    <property type="entry name" value="F420H(2)-DEPENDENT QUINONE REDUCTASE RV1261C"/>
    <property type="match status" value="1"/>
</dbReference>
<dbReference type="InterPro" id="IPR004378">
    <property type="entry name" value="F420H2_quin_Rdtase"/>
</dbReference>
<dbReference type="GO" id="GO:0070967">
    <property type="term" value="F:coenzyme F420 binding"/>
    <property type="evidence" value="ECO:0007669"/>
    <property type="project" value="TreeGrafter"/>
</dbReference>
<feature type="region of interest" description="Disordered" evidence="3">
    <location>
        <begin position="1"/>
        <end position="24"/>
    </location>
</feature>
<dbReference type="InterPro" id="IPR012349">
    <property type="entry name" value="Split_barrel_FMN-bd"/>
</dbReference>
<evidence type="ECO:0000256" key="2">
    <source>
        <dbReference type="ARBA" id="ARBA00049106"/>
    </source>
</evidence>
<proteinExistence type="inferred from homology"/>
<organism evidence="4 5">
    <name type="scientific">Actinoplanes aureus</name>
    <dbReference type="NCBI Taxonomy" id="2792083"/>
    <lineage>
        <taxon>Bacteria</taxon>
        <taxon>Bacillati</taxon>
        <taxon>Actinomycetota</taxon>
        <taxon>Actinomycetes</taxon>
        <taxon>Micromonosporales</taxon>
        <taxon>Micromonosporaceae</taxon>
        <taxon>Actinoplanes</taxon>
    </lineage>
</organism>
<protein>
    <submittedName>
        <fullName evidence="4">Nitroreductase family deazaflavin-dependent oxidoreductase</fullName>
    </submittedName>
</protein>
<gene>
    <name evidence="4" type="ORF">I4J89_30655</name>
</gene>
<name>A0A931C9D3_9ACTN</name>
<dbReference type="GO" id="GO:0016491">
    <property type="term" value="F:oxidoreductase activity"/>
    <property type="evidence" value="ECO:0007669"/>
    <property type="project" value="InterPro"/>
</dbReference>
<evidence type="ECO:0000313" key="5">
    <source>
        <dbReference type="Proteomes" id="UP000598146"/>
    </source>
</evidence>
<dbReference type="NCBIfam" id="TIGR00026">
    <property type="entry name" value="hi_GC_TIGR00026"/>
    <property type="match status" value="1"/>
</dbReference>
<reference evidence="4" key="1">
    <citation type="submission" date="2020-11" db="EMBL/GenBank/DDBJ databases">
        <title>Isolation and identification of active actinomycetes.</title>
        <authorList>
            <person name="Sun X."/>
        </authorList>
    </citation>
    <scope>NUCLEOTIDE SEQUENCE</scope>
    <source>
        <strain evidence="4">NEAU-A11</strain>
    </source>
</reference>
<dbReference type="SUPFAM" id="SSF50475">
    <property type="entry name" value="FMN-binding split barrel"/>
    <property type="match status" value="1"/>
</dbReference>
<dbReference type="EMBL" id="JADQTO010000017">
    <property type="protein sequence ID" value="MBG0565820.1"/>
    <property type="molecule type" value="Genomic_DNA"/>
</dbReference>
<evidence type="ECO:0000256" key="3">
    <source>
        <dbReference type="SAM" id="MobiDB-lite"/>
    </source>
</evidence>
<dbReference type="AlphaFoldDB" id="A0A931C9D3"/>
<dbReference type="GO" id="GO:0005886">
    <property type="term" value="C:plasma membrane"/>
    <property type="evidence" value="ECO:0007669"/>
    <property type="project" value="TreeGrafter"/>
</dbReference>
<dbReference type="Gene3D" id="2.30.110.10">
    <property type="entry name" value="Electron Transport, Fmn-binding Protein, Chain A"/>
    <property type="match status" value="1"/>
</dbReference>
<evidence type="ECO:0000256" key="1">
    <source>
        <dbReference type="ARBA" id="ARBA00008710"/>
    </source>
</evidence>
<comment type="similarity">
    <text evidence="1">Belongs to the F420H(2)-dependent quinone reductase family.</text>
</comment>